<evidence type="ECO:0000313" key="1">
    <source>
        <dbReference type="EMBL" id="ENX08927.1"/>
    </source>
</evidence>
<evidence type="ECO:0000313" key="2">
    <source>
        <dbReference type="Proteomes" id="UP000013101"/>
    </source>
</evidence>
<dbReference type="HOGENOM" id="CLU_3228272_0_0_6"/>
<dbReference type="AlphaFoldDB" id="N9P1Z3"/>
<name>N9P1Z3_9GAMM</name>
<sequence length="43" mass="4649">MLNMSKHKKIMKKFSLPVIAAAIMGLGISSQSFAVDKAGRIQT</sequence>
<reference evidence="1 2" key="1">
    <citation type="submission" date="2013-02" db="EMBL/GenBank/DDBJ databases">
        <title>The Genome Sequence of Acinetobacter sp. NIPH 2171.</title>
        <authorList>
            <consortium name="The Broad Institute Genome Sequencing Platform"/>
            <consortium name="The Broad Institute Genome Sequencing Center for Infectious Disease"/>
            <person name="Cerqueira G."/>
            <person name="Feldgarden M."/>
            <person name="Courvalin P."/>
            <person name="Perichon B."/>
            <person name="Grillot-Courvalin C."/>
            <person name="Clermont D."/>
            <person name="Rocha E."/>
            <person name="Yoon E.-J."/>
            <person name="Nemec A."/>
            <person name="Walker B."/>
            <person name="Young S.K."/>
            <person name="Zeng Q."/>
            <person name="Gargeya S."/>
            <person name="Fitzgerald M."/>
            <person name="Haas B."/>
            <person name="Abouelleil A."/>
            <person name="Alvarado L."/>
            <person name="Arachchi H.M."/>
            <person name="Berlin A.M."/>
            <person name="Chapman S.B."/>
            <person name="Dewar J."/>
            <person name="Goldberg J."/>
            <person name="Griggs A."/>
            <person name="Gujja S."/>
            <person name="Hansen M."/>
            <person name="Howarth C."/>
            <person name="Imamovic A."/>
            <person name="Larimer J."/>
            <person name="McCowan C."/>
            <person name="Murphy C."/>
            <person name="Neiman D."/>
            <person name="Pearson M."/>
            <person name="Priest M."/>
            <person name="Roberts A."/>
            <person name="Saif S."/>
            <person name="Shea T."/>
            <person name="Sisk P."/>
            <person name="Sykes S."/>
            <person name="Wortman J."/>
            <person name="Nusbaum C."/>
            <person name="Birren B."/>
        </authorList>
    </citation>
    <scope>NUCLEOTIDE SEQUENCE [LARGE SCALE GENOMIC DNA]</scope>
    <source>
        <strain evidence="1 2">NIPH 2171</strain>
    </source>
</reference>
<dbReference type="EMBL" id="APRS01000012">
    <property type="protein sequence ID" value="ENX08927.1"/>
    <property type="molecule type" value="Genomic_DNA"/>
</dbReference>
<accession>N9P1Z3</accession>
<dbReference type="PATRIC" id="fig|1217693.3.peg.2009"/>
<proteinExistence type="predicted"/>
<gene>
    <name evidence="1" type="ORF">F897_02079</name>
</gene>
<dbReference type="Proteomes" id="UP000013101">
    <property type="component" value="Unassembled WGS sequence"/>
</dbReference>
<comment type="caution">
    <text evidence="1">The sequence shown here is derived from an EMBL/GenBank/DDBJ whole genome shotgun (WGS) entry which is preliminary data.</text>
</comment>
<organism evidence="1 2">
    <name type="scientific">Acinetobacter variabilis</name>
    <dbReference type="NCBI Taxonomy" id="70346"/>
    <lineage>
        <taxon>Bacteria</taxon>
        <taxon>Pseudomonadati</taxon>
        <taxon>Pseudomonadota</taxon>
        <taxon>Gammaproteobacteria</taxon>
        <taxon>Moraxellales</taxon>
        <taxon>Moraxellaceae</taxon>
        <taxon>Acinetobacter</taxon>
    </lineage>
</organism>
<protein>
    <submittedName>
        <fullName evidence="1">Uncharacterized protein</fullName>
    </submittedName>
</protein>